<dbReference type="RefSeq" id="XP_021716839.1">
    <property type="nucleotide sequence ID" value="XM_021861147.1"/>
</dbReference>
<dbReference type="GeneID" id="110684707"/>
<evidence type="ECO:0000313" key="2">
    <source>
        <dbReference type="EnsemblPlants" id="AUR62042666-RA:cds"/>
    </source>
</evidence>
<feature type="region of interest" description="Disordered" evidence="1">
    <location>
        <begin position="20"/>
        <end position="103"/>
    </location>
</feature>
<dbReference type="OrthoDB" id="1934145at2759"/>
<keyword evidence="3" id="KW-1185">Reference proteome</keyword>
<dbReference type="Gramene" id="AUR62042666-RA">
    <property type="protein sequence ID" value="AUR62042666-RA:cds"/>
    <property type="gene ID" value="AUR62042666"/>
</dbReference>
<name>A0A803N9N2_CHEQI</name>
<dbReference type="OMA" id="KFHAPSY"/>
<reference evidence="2" key="2">
    <citation type="submission" date="2021-03" db="UniProtKB">
        <authorList>
            <consortium name="EnsemblPlants"/>
        </authorList>
    </citation>
    <scope>IDENTIFICATION</scope>
</reference>
<dbReference type="KEGG" id="cqi:110684707"/>
<dbReference type="Proteomes" id="UP000596660">
    <property type="component" value="Unplaced"/>
</dbReference>
<evidence type="ECO:0000313" key="3">
    <source>
        <dbReference type="Proteomes" id="UP000596660"/>
    </source>
</evidence>
<dbReference type="EnsemblPlants" id="AUR62042666-RA">
    <property type="protein sequence ID" value="AUR62042666-RA:cds"/>
    <property type="gene ID" value="AUR62042666"/>
</dbReference>
<sequence>MAATAASSFASSHQFLTNSPRTNLFFHPSTRSNSTHLTFTPKASSEPDPEPKSDPQSPSSDDDFDSRLSRMRLKYRSGTGKKAEIRKIKKGKQSDSVGTGKEPVFLPPVPLTEPVSGGLKVDFGFSPYTERVNGRLAGVGLVALLLVELATGKSVISYHTPSIVFIQIYFMAAVSAVYLKFEKEKVSVWPQTDAKK</sequence>
<organism evidence="2 3">
    <name type="scientific">Chenopodium quinoa</name>
    <name type="common">Quinoa</name>
    <dbReference type="NCBI Taxonomy" id="63459"/>
    <lineage>
        <taxon>Eukaryota</taxon>
        <taxon>Viridiplantae</taxon>
        <taxon>Streptophyta</taxon>
        <taxon>Embryophyta</taxon>
        <taxon>Tracheophyta</taxon>
        <taxon>Spermatophyta</taxon>
        <taxon>Magnoliopsida</taxon>
        <taxon>eudicotyledons</taxon>
        <taxon>Gunneridae</taxon>
        <taxon>Pentapetalae</taxon>
        <taxon>Caryophyllales</taxon>
        <taxon>Chenopodiaceae</taxon>
        <taxon>Chenopodioideae</taxon>
        <taxon>Atripliceae</taxon>
        <taxon>Chenopodium</taxon>
    </lineage>
</organism>
<reference evidence="2" key="1">
    <citation type="journal article" date="2017" name="Nature">
        <title>The genome of Chenopodium quinoa.</title>
        <authorList>
            <person name="Jarvis D.E."/>
            <person name="Ho Y.S."/>
            <person name="Lightfoot D.J."/>
            <person name="Schmoeckel S.M."/>
            <person name="Li B."/>
            <person name="Borm T.J.A."/>
            <person name="Ohyanagi H."/>
            <person name="Mineta K."/>
            <person name="Michell C.T."/>
            <person name="Saber N."/>
            <person name="Kharbatia N.M."/>
            <person name="Rupper R.R."/>
            <person name="Sharp A.R."/>
            <person name="Dally N."/>
            <person name="Boughton B.A."/>
            <person name="Woo Y.H."/>
            <person name="Gao G."/>
            <person name="Schijlen E.G.W.M."/>
            <person name="Guo X."/>
            <person name="Momin A.A."/>
            <person name="Negrao S."/>
            <person name="Al-Babili S."/>
            <person name="Gehring C."/>
            <person name="Roessner U."/>
            <person name="Jung C."/>
            <person name="Murphy K."/>
            <person name="Arold S.T."/>
            <person name="Gojobori T."/>
            <person name="van der Linden C.G."/>
            <person name="van Loo E.N."/>
            <person name="Jellen E.N."/>
            <person name="Maughan P.J."/>
            <person name="Tester M."/>
        </authorList>
    </citation>
    <scope>NUCLEOTIDE SEQUENCE [LARGE SCALE GENOMIC DNA]</scope>
    <source>
        <strain evidence="2">cv. PI 614886</strain>
    </source>
</reference>
<gene>
    <name evidence="2" type="primary">LOC110684707</name>
</gene>
<dbReference type="SUPFAM" id="SSF103511">
    <property type="entry name" value="Chlorophyll a-b binding protein"/>
    <property type="match status" value="1"/>
</dbReference>
<accession>A0A803N9N2</accession>
<evidence type="ECO:0000256" key="1">
    <source>
        <dbReference type="SAM" id="MobiDB-lite"/>
    </source>
</evidence>
<proteinExistence type="predicted"/>
<protein>
    <submittedName>
        <fullName evidence="2">Uncharacterized protein</fullName>
    </submittedName>
</protein>
<dbReference type="AlphaFoldDB" id="A0A803N9N2"/>
<feature type="compositionally biased region" description="Polar residues" evidence="1">
    <location>
        <begin position="29"/>
        <end position="38"/>
    </location>
</feature>